<gene>
    <name evidence="2" type="ORF">Syun_019644</name>
</gene>
<evidence type="ECO:0000313" key="2">
    <source>
        <dbReference type="EMBL" id="KAK9122027.1"/>
    </source>
</evidence>
<evidence type="ECO:0000313" key="3">
    <source>
        <dbReference type="Proteomes" id="UP001420932"/>
    </source>
</evidence>
<dbReference type="AlphaFoldDB" id="A0AAP0IWH6"/>
<comment type="caution">
    <text evidence="2">The sequence shown here is derived from an EMBL/GenBank/DDBJ whole genome shotgun (WGS) entry which is preliminary data.</text>
</comment>
<sequence length="169" mass="19312">MGRRKCQSGRSPTIWQGGRGSKAGEGSTVASRVEVAPPEWKRPTSSNRKKKVDRYGLTLGGESREVTEKWEDHLIAKERRNERTVFPWQAAPGYLQCFESVSHQFAKNLEHVTRVVDEDEPTLRNFRALDVALRFRTMPKTNVTAENAIAMVDAVIAFLSRVKRKRKTW</sequence>
<proteinExistence type="predicted"/>
<feature type="region of interest" description="Disordered" evidence="1">
    <location>
        <begin position="1"/>
        <end position="53"/>
    </location>
</feature>
<dbReference type="EMBL" id="JBBNAF010000008">
    <property type="protein sequence ID" value="KAK9122027.1"/>
    <property type="molecule type" value="Genomic_DNA"/>
</dbReference>
<accession>A0AAP0IWH6</accession>
<name>A0AAP0IWH6_9MAGN</name>
<keyword evidence="3" id="KW-1185">Reference proteome</keyword>
<dbReference type="Proteomes" id="UP001420932">
    <property type="component" value="Unassembled WGS sequence"/>
</dbReference>
<reference evidence="2 3" key="1">
    <citation type="submission" date="2024-01" db="EMBL/GenBank/DDBJ databases">
        <title>Genome assemblies of Stephania.</title>
        <authorList>
            <person name="Yang L."/>
        </authorList>
    </citation>
    <scope>NUCLEOTIDE SEQUENCE [LARGE SCALE GENOMIC DNA]</scope>
    <source>
        <strain evidence="2">YNDBR</strain>
        <tissue evidence="2">Leaf</tissue>
    </source>
</reference>
<evidence type="ECO:0000256" key="1">
    <source>
        <dbReference type="SAM" id="MobiDB-lite"/>
    </source>
</evidence>
<organism evidence="2 3">
    <name type="scientific">Stephania yunnanensis</name>
    <dbReference type="NCBI Taxonomy" id="152371"/>
    <lineage>
        <taxon>Eukaryota</taxon>
        <taxon>Viridiplantae</taxon>
        <taxon>Streptophyta</taxon>
        <taxon>Embryophyta</taxon>
        <taxon>Tracheophyta</taxon>
        <taxon>Spermatophyta</taxon>
        <taxon>Magnoliopsida</taxon>
        <taxon>Ranunculales</taxon>
        <taxon>Menispermaceae</taxon>
        <taxon>Menispermoideae</taxon>
        <taxon>Cissampelideae</taxon>
        <taxon>Stephania</taxon>
    </lineage>
</organism>
<protein>
    <submittedName>
        <fullName evidence="2">Uncharacterized protein</fullName>
    </submittedName>
</protein>